<dbReference type="EMBL" id="REGN01009386">
    <property type="protein sequence ID" value="RNA01290.1"/>
    <property type="molecule type" value="Genomic_DNA"/>
</dbReference>
<dbReference type="Proteomes" id="UP000276133">
    <property type="component" value="Unassembled WGS sequence"/>
</dbReference>
<evidence type="ECO:0000313" key="3">
    <source>
        <dbReference type="Proteomes" id="UP000276133"/>
    </source>
</evidence>
<keyword evidence="1" id="KW-0812">Transmembrane</keyword>
<evidence type="ECO:0000256" key="1">
    <source>
        <dbReference type="SAM" id="Phobius"/>
    </source>
</evidence>
<keyword evidence="3" id="KW-1185">Reference proteome</keyword>
<proteinExistence type="predicted"/>
<organism evidence="2 3">
    <name type="scientific">Brachionus plicatilis</name>
    <name type="common">Marine rotifer</name>
    <name type="synonym">Brachionus muelleri</name>
    <dbReference type="NCBI Taxonomy" id="10195"/>
    <lineage>
        <taxon>Eukaryota</taxon>
        <taxon>Metazoa</taxon>
        <taxon>Spiralia</taxon>
        <taxon>Gnathifera</taxon>
        <taxon>Rotifera</taxon>
        <taxon>Eurotatoria</taxon>
        <taxon>Monogononta</taxon>
        <taxon>Pseudotrocha</taxon>
        <taxon>Ploima</taxon>
        <taxon>Brachionidae</taxon>
        <taxon>Brachionus</taxon>
    </lineage>
</organism>
<keyword evidence="1" id="KW-0472">Membrane</keyword>
<accession>A0A3M7PQG3</accession>
<dbReference type="AlphaFoldDB" id="A0A3M7PQG3"/>
<gene>
    <name evidence="2" type="ORF">BpHYR1_039254</name>
</gene>
<keyword evidence="1" id="KW-1133">Transmembrane helix</keyword>
<sequence length="185" mass="21737">MNLEKLSSLNLADELSLDDFDLQKIIIGLISLTLYALWLLYTQNVKRDFSSLYSNCSIANQTENFRKKLSSKYWDVNDSMLNKNHTSVYTELTNYPSNYNQSYLIVQNSNFRNICANMGCTYKKKKINCQNLPGYFVFPKEKLSDNLFKKLEVTQITIDEDKREIATQIFNRLVSYELKEEWLDT</sequence>
<name>A0A3M7PQG3_BRAPC</name>
<protein>
    <submittedName>
        <fullName evidence="2">Uncharacterized protein</fullName>
    </submittedName>
</protein>
<evidence type="ECO:0000313" key="2">
    <source>
        <dbReference type="EMBL" id="RNA01290.1"/>
    </source>
</evidence>
<comment type="caution">
    <text evidence="2">The sequence shown here is derived from an EMBL/GenBank/DDBJ whole genome shotgun (WGS) entry which is preliminary data.</text>
</comment>
<reference evidence="2 3" key="1">
    <citation type="journal article" date="2018" name="Sci. Rep.">
        <title>Genomic signatures of local adaptation to the degree of environmental predictability in rotifers.</title>
        <authorList>
            <person name="Franch-Gras L."/>
            <person name="Hahn C."/>
            <person name="Garcia-Roger E.M."/>
            <person name="Carmona M.J."/>
            <person name="Serra M."/>
            <person name="Gomez A."/>
        </authorList>
    </citation>
    <scope>NUCLEOTIDE SEQUENCE [LARGE SCALE GENOMIC DNA]</scope>
    <source>
        <strain evidence="2">HYR1</strain>
    </source>
</reference>
<feature type="transmembrane region" description="Helical" evidence="1">
    <location>
        <begin position="20"/>
        <end position="41"/>
    </location>
</feature>